<keyword evidence="1" id="KW-0732">Signal</keyword>
<gene>
    <name evidence="3" type="ORF">SVA_1484</name>
</gene>
<protein>
    <recommendedName>
        <fullName evidence="2">SbsA Ig-like domain-containing protein</fullName>
    </recommendedName>
</protein>
<dbReference type="InterPro" id="IPR032812">
    <property type="entry name" value="SbsA_Ig"/>
</dbReference>
<dbReference type="OrthoDB" id="5762010at2"/>
<dbReference type="InterPro" id="IPR014755">
    <property type="entry name" value="Cu-Rt/internalin_Ig-like"/>
</dbReference>
<evidence type="ECO:0000313" key="4">
    <source>
        <dbReference type="Proteomes" id="UP000218899"/>
    </source>
</evidence>
<name>A0A1B4V3A8_9GAMM</name>
<dbReference type="Proteomes" id="UP000218899">
    <property type="component" value="Chromosome"/>
</dbReference>
<sequence length="706" mass="73094">MPDMGEKYGRVESMNIRQTPKTEKKTIAAAVALALGAAGLPQAAHSTQYTFSWTGYFTMLTAQGNALVNTDYSGNSWAGSRTNITGTMTFDTATGQGSGTVVPFYFFNGGSAIAQSISLQAIGDGDPNTNPGVVDGTLILANMLFNWNGNNGIPVSIVLDGAGLFGVMPTDGSTLSVNQTITGVGTYAASEGLAQGAYPMGLLPVSTTTWNTTTVPGTTLGTNPSGVLPLIADNAFVTDYDGDPTTPGYQTACPADMVAGTKPAQVGWQCDLGVGGSPMQTSPFPNYNANFDIASITVTCVDGVCAPPGVQATNPPGNETNVPVGASITATFTAAMDASTVASGFSLVETGTGMAVPGVVTPSTGTTDTTFTFNPDTDLAYSTEYTATLGTTIQDAVGQTLSSAHTWNFTTQAPPVAAACADPSVVVPLGSNFTMLTPAGIPFGGTNDIEYDFGNGINNGINNGFLNTAANGTSGITTNILRSAAPHPFFGFPWTAHHVRLFAGPGTYTFDTTCTTTQLEAGVTACNNPVDTENGQTEASRYLTMTVAAGQIGAHMLFDWNGNDNIDVVNVWNLGTPWSHAPDGAKNDPWSGALWAGPAGLTVDPDTIYDYVSTDNDSDGNNGVAMVDGPFRGFNANFNLGPASSCVASILPPKSAPKTKLESGAMGCTLSKSPISPLERGDLWLIGGFIAWLAWVRRRMQRQSLH</sequence>
<reference evidence="3 4" key="1">
    <citation type="submission" date="2015-08" db="EMBL/GenBank/DDBJ databases">
        <title>Complete genome sequence of Sulfurifustis variabilis.</title>
        <authorList>
            <person name="Miura A."/>
            <person name="Kojima H."/>
            <person name="Fukui M."/>
        </authorList>
    </citation>
    <scope>NUCLEOTIDE SEQUENCE [LARGE SCALE GENOMIC DNA]</scope>
    <source>
        <strain evidence="4">skN76</strain>
    </source>
</reference>
<dbReference type="KEGG" id="sva:SVA_1484"/>
<dbReference type="Gene3D" id="2.60.40.1220">
    <property type="match status" value="1"/>
</dbReference>
<organism evidence="3 4">
    <name type="scientific">Sulfurifustis variabilis</name>
    <dbReference type="NCBI Taxonomy" id="1675686"/>
    <lineage>
        <taxon>Bacteria</taxon>
        <taxon>Pseudomonadati</taxon>
        <taxon>Pseudomonadota</taxon>
        <taxon>Gammaproteobacteria</taxon>
        <taxon>Acidiferrobacterales</taxon>
        <taxon>Acidiferrobacteraceae</taxon>
        <taxon>Sulfurifustis</taxon>
    </lineage>
</organism>
<evidence type="ECO:0000259" key="2">
    <source>
        <dbReference type="Pfam" id="PF13205"/>
    </source>
</evidence>
<dbReference type="EMBL" id="AP014936">
    <property type="protein sequence ID" value="BAU48046.1"/>
    <property type="molecule type" value="Genomic_DNA"/>
</dbReference>
<keyword evidence="4" id="KW-1185">Reference proteome</keyword>
<proteinExistence type="predicted"/>
<evidence type="ECO:0000313" key="3">
    <source>
        <dbReference type="EMBL" id="BAU48046.1"/>
    </source>
</evidence>
<dbReference type="Pfam" id="PF13205">
    <property type="entry name" value="Big_5"/>
    <property type="match status" value="1"/>
</dbReference>
<evidence type="ECO:0000256" key="1">
    <source>
        <dbReference type="ARBA" id="ARBA00022729"/>
    </source>
</evidence>
<feature type="domain" description="SbsA Ig-like" evidence="2">
    <location>
        <begin position="307"/>
        <end position="411"/>
    </location>
</feature>
<dbReference type="AlphaFoldDB" id="A0A1B4V3A8"/>
<accession>A0A1B4V3A8</accession>